<protein>
    <submittedName>
        <fullName evidence="9">Uncharacterized protein C12orf73 homolog isoform X1</fullName>
    </submittedName>
</protein>
<dbReference type="AlphaFoldDB" id="A0A2Y9IUN1"/>
<evidence type="ECO:0000256" key="1">
    <source>
        <dbReference type="ARBA" id="ARBA00004434"/>
    </source>
</evidence>
<organism evidence="8 9">
    <name type="scientific">Enhydra lutris kenyoni</name>
    <name type="common">northern sea otter</name>
    <dbReference type="NCBI Taxonomy" id="391180"/>
    <lineage>
        <taxon>Eukaryota</taxon>
        <taxon>Metazoa</taxon>
        <taxon>Chordata</taxon>
        <taxon>Craniata</taxon>
        <taxon>Vertebrata</taxon>
        <taxon>Euteleostomi</taxon>
        <taxon>Mammalia</taxon>
        <taxon>Eutheria</taxon>
        <taxon>Laurasiatheria</taxon>
        <taxon>Carnivora</taxon>
        <taxon>Caniformia</taxon>
        <taxon>Musteloidea</taxon>
        <taxon>Mustelidae</taxon>
        <taxon>Lutrinae</taxon>
        <taxon>Enhydra</taxon>
    </lineage>
</organism>
<keyword evidence="4" id="KW-1133">Transmembrane helix</keyword>
<keyword evidence="8" id="KW-1185">Reference proteome</keyword>
<dbReference type="GeneID" id="111142306"/>
<dbReference type="CTD" id="103179830"/>
<dbReference type="STRING" id="391180.A0A2Y9IUN1"/>
<proteinExistence type="inferred from homology"/>
<dbReference type="PANTHER" id="PTHR28492:SF1">
    <property type="entry name" value="UBIQUINOL-CYTOCHROME-C REDUCTASE COMPLEX ASSEMBLY FACTOR 6"/>
    <property type="match status" value="1"/>
</dbReference>
<keyword evidence="6" id="KW-0472">Membrane</keyword>
<dbReference type="OrthoDB" id="6139781at2759"/>
<comment type="subcellular location">
    <subcellularLocation>
        <location evidence="1">Mitochondrion inner membrane</location>
        <topology evidence="1">Single-pass membrane protein</topology>
    </subcellularLocation>
</comment>
<evidence type="ECO:0000256" key="5">
    <source>
        <dbReference type="ARBA" id="ARBA00023128"/>
    </source>
</evidence>
<dbReference type="InterPro" id="IPR027858">
    <property type="entry name" value="BRAWNIN"/>
</dbReference>
<dbReference type="RefSeq" id="XP_022351064.1">
    <property type="nucleotide sequence ID" value="XM_022495356.1"/>
</dbReference>
<dbReference type="GO" id="GO:0034551">
    <property type="term" value="P:mitochondrial respiratory chain complex III assembly"/>
    <property type="evidence" value="ECO:0007669"/>
    <property type="project" value="InterPro"/>
</dbReference>
<evidence type="ECO:0000313" key="8">
    <source>
        <dbReference type="Proteomes" id="UP000248482"/>
    </source>
</evidence>
<evidence type="ECO:0000256" key="4">
    <source>
        <dbReference type="ARBA" id="ARBA00022989"/>
    </source>
</evidence>
<evidence type="ECO:0000256" key="3">
    <source>
        <dbReference type="ARBA" id="ARBA00022792"/>
    </source>
</evidence>
<keyword evidence="5" id="KW-0496">Mitochondrion</keyword>
<evidence type="ECO:0000256" key="2">
    <source>
        <dbReference type="ARBA" id="ARBA00022692"/>
    </source>
</evidence>
<dbReference type="Pfam" id="PF14990">
    <property type="entry name" value="DUF4516"/>
    <property type="match status" value="1"/>
</dbReference>
<evidence type="ECO:0000313" key="9">
    <source>
        <dbReference type="RefSeq" id="XP_022351064.1"/>
    </source>
</evidence>
<name>A0A2Y9IUN1_ENHLU</name>
<sequence>MKAGITCPSGRRHSPGFPARRGPQALYFRFRPQVVCCDPGRTSARPLTRCPTPVRSAHPLSMPAGVSWATYLKMFAASLLTMCAGAEVVHRYYRPDLTIPEIPPKPGELKTELLGLKKRQHEPQISQQ</sequence>
<reference evidence="9" key="1">
    <citation type="submission" date="2025-08" db="UniProtKB">
        <authorList>
            <consortium name="RefSeq"/>
        </authorList>
    </citation>
    <scope>IDENTIFICATION</scope>
    <source>
        <tissue evidence="9">Blood</tissue>
    </source>
</reference>
<evidence type="ECO:0000256" key="7">
    <source>
        <dbReference type="ARBA" id="ARBA00044944"/>
    </source>
</evidence>
<accession>A0A2Y9IUN1</accession>
<keyword evidence="2" id="KW-0812">Transmembrane</keyword>
<gene>
    <name evidence="9" type="primary">LOC111142306</name>
</gene>
<comment type="similarity">
    <text evidence="7">Belongs to the UQCC6 family.</text>
</comment>
<keyword evidence="3" id="KW-0999">Mitochondrion inner membrane</keyword>
<dbReference type="GO" id="GO:0005743">
    <property type="term" value="C:mitochondrial inner membrane"/>
    <property type="evidence" value="ECO:0007669"/>
    <property type="project" value="UniProtKB-SubCell"/>
</dbReference>
<dbReference type="PANTHER" id="PTHR28492">
    <property type="entry name" value="HYPOTHETICAL PROTEIN LOC691921"/>
    <property type="match status" value="1"/>
</dbReference>
<dbReference type="Proteomes" id="UP000248482">
    <property type="component" value="Unplaced"/>
</dbReference>
<evidence type="ECO:0000256" key="6">
    <source>
        <dbReference type="ARBA" id="ARBA00023136"/>
    </source>
</evidence>
<dbReference type="KEGG" id="elk:111142306"/>